<dbReference type="PROSITE" id="PS00092">
    <property type="entry name" value="N6_MTASE"/>
    <property type="match status" value="1"/>
</dbReference>
<dbReference type="SUPFAM" id="SSF53335">
    <property type="entry name" value="S-adenosyl-L-methionine-dependent methyltransferases"/>
    <property type="match status" value="1"/>
</dbReference>
<keyword evidence="3" id="KW-0808">Transferase</keyword>
<dbReference type="Gene3D" id="3.40.50.150">
    <property type="entry name" value="Vaccinia Virus protein VP39"/>
    <property type="match status" value="1"/>
</dbReference>
<comment type="caution">
    <text evidence="5">The sequence shown here is derived from an EMBL/GenBank/DDBJ whole genome shotgun (WGS) entry which is preliminary data.</text>
</comment>
<dbReference type="InterPro" id="IPR029063">
    <property type="entry name" value="SAM-dependent_MTases_sf"/>
</dbReference>
<dbReference type="PATRIC" id="fig|1235804.3.peg.786"/>
<name>N2BI67_9HELI</name>
<dbReference type="GO" id="GO:0003677">
    <property type="term" value="F:DNA binding"/>
    <property type="evidence" value="ECO:0007669"/>
    <property type="project" value="InterPro"/>
</dbReference>
<evidence type="ECO:0000256" key="3">
    <source>
        <dbReference type="ARBA" id="ARBA00022679"/>
    </source>
</evidence>
<gene>
    <name evidence="5" type="ORF">C826_00713</name>
</gene>
<dbReference type="EMBL" id="AQFW01000007">
    <property type="protein sequence ID" value="EMZ39891.1"/>
    <property type="molecule type" value="Genomic_DNA"/>
</dbReference>
<reference evidence="5 6" key="1">
    <citation type="submission" date="2013-02" db="EMBL/GenBank/DDBJ databases">
        <title>The Genome Sequence of Helicobacter bilis WiWa.</title>
        <authorList>
            <consortium name="The Broad Institute Genome Sequencing Platform"/>
            <person name="Ward D."/>
            <person name="Overstreet A.-M.C."/>
            <person name="Ramer-Tait A.E."/>
            <person name="Phillips G.J."/>
            <person name="Wannemuehler M.J."/>
            <person name="Walker B."/>
            <person name="Young S.K."/>
            <person name="Zeng Q."/>
            <person name="Gargeya S."/>
            <person name="Fitzgerald M."/>
            <person name="Haas B."/>
            <person name="Abouelleil A."/>
            <person name="Alvarado L."/>
            <person name="Arachchi H.M."/>
            <person name="Berlin A.M."/>
            <person name="Chapman S.B."/>
            <person name="Dewar J."/>
            <person name="Goldberg J."/>
            <person name="Griggs A."/>
            <person name="Gujja S."/>
            <person name="Hansen M."/>
            <person name="Howarth C."/>
            <person name="Imamovic A."/>
            <person name="Larimer J."/>
            <person name="McCowan C."/>
            <person name="Murphy C."/>
            <person name="Neiman D."/>
            <person name="Pearson M."/>
            <person name="Priest M."/>
            <person name="Roberts A."/>
            <person name="Saif S."/>
            <person name="Shea T."/>
            <person name="Sisk P."/>
            <person name="Sykes S."/>
            <person name="Wortman J."/>
            <person name="Nusbaum C."/>
            <person name="Birren B."/>
        </authorList>
    </citation>
    <scope>NUCLEOTIDE SEQUENCE [LARGE SCALE GENOMIC DNA]</scope>
    <source>
        <strain evidence="5 6">WiWa</strain>
    </source>
</reference>
<dbReference type="GO" id="GO:0008170">
    <property type="term" value="F:N-methyltransferase activity"/>
    <property type="evidence" value="ECO:0007669"/>
    <property type="project" value="InterPro"/>
</dbReference>
<evidence type="ECO:0000256" key="2">
    <source>
        <dbReference type="ARBA" id="ARBA00022603"/>
    </source>
</evidence>
<dbReference type="GO" id="GO:0032259">
    <property type="term" value="P:methylation"/>
    <property type="evidence" value="ECO:0007669"/>
    <property type="project" value="UniProtKB-KW"/>
</dbReference>
<accession>N2BI67</accession>
<dbReference type="HOGENOM" id="CLU_114482_0_0_7"/>
<sequence length="208" mass="24389">MFFVVLGCYLFVIWKKVAMFDFFNSFQSPQSVLQLPLSKELQGDFNQKNLLIFDDNLNAMQNLLQNPLQNQVKSFKNSIDLVYIDPPFGTNHIFRLGSTMSASLDSQIAYKDKFSLESYLEFLYYRLVLIKELMSEKGSLYLHIDDKVGHYVKILCDEVFGREHFINDITRIKCNPKNFSIKPDTWCSSRGKNLYNFRIFPYQNTLPL</sequence>
<dbReference type="InterPro" id="IPR002941">
    <property type="entry name" value="DNA_methylase_N4/N6"/>
</dbReference>
<organism evidence="5 6">
    <name type="scientific">Helicobacter bilis WiWa</name>
    <dbReference type="NCBI Taxonomy" id="1235804"/>
    <lineage>
        <taxon>Bacteria</taxon>
        <taxon>Pseudomonadati</taxon>
        <taxon>Campylobacterota</taxon>
        <taxon>Epsilonproteobacteria</taxon>
        <taxon>Campylobacterales</taxon>
        <taxon>Helicobacteraceae</taxon>
        <taxon>Helicobacter</taxon>
    </lineage>
</organism>
<feature type="domain" description="DNA methylase N-4/N-6" evidence="4">
    <location>
        <begin position="79"/>
        <end position="181"/>
    </location>
</feature>
<evidence type="ECO:0000313" key="6">
    <source>
        <dbReference type="Proteomes" id="UP000012527"/>
    </source>
</evidence>
<comment type="similarity">
    <text evidence="1">Belongs to the N(4)/N(6)-methyltransferase family.</text>
</comment>
<evidence type="ECO:0000256" key="1">
    <source>
        <dbReference type="ARBA" id="ARBA00006594"/>
    </source>
</evidence>
<evidence type="ECO:0000259" key="4">
    <source>
        <dbReference type="Pfam" id="PF01555"/>
    </source>
</evidence>
<evidence type="ECO:0000313" key="5">
    <source>
        <dbReference type="EMBL" id="EMZ39891.1"/>
    </source>
</evidence>
<dbReference type="Pfam" id="PF01555">
    <property type="entry name" value="N6_N4_Mtase"/>
    <property type="match status" value="1"/>
</dbReference>
<dbReference type="AlphaFoldDB" id="N2BI67"/>
<dbReference type="InterPro" id="IPR002052">
    <property type="entry name" value="DNA_methylase_N6_adenine_CS"/>
</dbReference>
<protein>
    <recommendedName>
        <fullName evidence="4">DNA methylase N-4/N-6 domain-containing protein</fullName>
    </recommendedName>
</protein>
<keyword evidence="2" id="KW-0489">Methyltransferase</keyword>
<dbReference type="Proteomes" id="UP000012527">
    <property type="component" value="Unassembled WGS sequence"/>
</dbReference>
<proteinExistence type="inferred from homology"/>